<protein>
    <submittedName>
        <fullName evidence="6">Zinc finger MYND domain-containing protein 19</fullName>
    </submittedName>
</protein>
<dbReference type="Pfam" id="PF13392">
    <property type="entry name" value="HNH_3"/>
    <property type="match status" value="1"/>
</dbReference>
<gene>
    <name evidence="6" type="primary">ZMY19</name>
</gene>
<dbReference type="AlphaFoldDB" id="C1BPF0"/>
<dbReference type="InterPro" id="IPR044925">
    <property type="entry name" value="His-Me_finger_sf"/>
</dbReference>
<dbReference type="GO" id="GO:0008270">
    <property type="term" value="F:zinc ion binding"/>
    <property type="evidence" value="ECO:0007669"/>
    <property type="project" value="UniProtKB-KW"/>
</dbReference>
<evidence type="ECO:0000259" key="5">
    <source>
        <dbReference type="PROSITE" id="PS50865"/>
    </source>
</evidence>
<evidence type="ECO:0000256" key="3">
    <source>
        <dbReference type="ARBA" id="ARBA00022833"/>
    </source>
</evidence>
<accession>C1BPF0</accession>
<dbReference type="InterPro" id="IPR003615">
    <property type="entry name" value="HNH_nuc"/>
</dbReference>
<dbReference type="PANTHER" id="PTHR46831">
    <property type="entry name" value="ZINC FINGER MYND DOMAIN-CONTAINING PROTEIN 19"/>
    <property type="match status" value="1"/>
</dbReference>
<keyword evidence="1" id="KW-0479">Metal-binding</keyword>
<dbReference type="PROSITE" id="PS50865">
    <property type="entry name" value="ZF_MYND_2"/>
    <property type="match status" value="1"/>
</dbReference>
<organism evidence="6">
    <name type="scientific">Caligus rogercresseyi</name>
    <name type="common">Sea louse</name>
    <dbReference type="NCBI Taxonomy" id="217165"/>
    <lineage>
        <taxon>Eukaryota</taxon>
        <taxon>Metazoa</taxon>
        <taxon>Ecdysozoa</taxon>
        <taxon>Arthropoda</taxon>
        <taxon>Crustacea</taxon>
        <taxon>Multicrustacea</taxon>
        <taxon>Hexanauplia</taxon>
        <taxon>Copepoda</taxon>
        <taxon>Siphonostomatoida</taxon>
        <taxon>Caligidae</taxon>
        <taxon>Caligus</taxon>
    </lineage>
</organism>
<evidence type="ECO:0000256" key="1">
    <source>
        <dbReference type="ARBA" id="ARBA00022723"/>
    </source>
</evidence>
<dbReference type="EMBL" id="BT076479">
    <property type="protein sequence ID" value="ACO10903.1"/>
    <property type="molecule type" value="mRNA"/>
</dbReference>
<name>C1BPF0_CALRO</name>
<evidence type="ECO:0000256" key="2">
    <source>
        <dbReference type="ARBA" id="ARBA00022771"/>
    </source>
</evidence>
<proteinExistence type="evidence at transcript level"/>
<dbReference type="GO" id="GO:0016020">
    <property type="term" value="C:membrane"/>
    <property type="evidence" value="ECO:0007669"/>
    <property type="project" value="TreeGrafter"/>
</dbReference>
<evidence type="ECO:0000313" key="6">
    <source>
        <dbReference type="EMBL" id="ACO10903.1"/>
    </source>
</evidence>
<evidence type="ECO:0000256" key="4">
    <source>
        <dbReference type="PROSITE-ProRule" id="PRU00134"/>
    </source>
</evidence>
<dbReference type="PANTHER" id="PTHR46831:SF1">
    <property type="entry name" value="ZINC FINGER MYND DOMAIN-CONTAINING PROTEIN 19"/>
    <property type="match status" value="1"/>
</dbReference>
<dbReference type="SUPFAM" id="SSF144232">
    <property type="entry name" value="HIT/MYND zinc finger-like"/>
    <property type="match status" value="1"/>
</dbReference>
<dbReference type="Pfam" id="PF01753">
    <property type="entry name" value="zf-MYND"/>
    <property type="match status" value="1"/>
</dbReference>
<keyword evidence="2 4" id="KW-0863">Zinc-finger</keyword>
<dbReference type="Gene3D" id="6.10.140.2220">
    <property type="match status" value="1"/>
</dbReference>
<dbReference type="InterPro" id="IPR002893">
    <property type="entry name" value="Znf_MYND"/>
</dbReference>
<dbReference type="SUPFAM" id="SSF54060">
    <property type="entry name" value="His-Me finger endonucleases"/>
    <property type="match status" value="1"/>
</dbReference>
<keyword evidence="3" id="KW-0862">Zinc</keyword>
<dbReference type="GO" id="GO:0045202">
    <property type="term" value="C:synapse"/>
    <property type="evidence" value="ECO:0007669"/>
    <property type="project" value="TreeGrafter"/>
</dbReference>
<dbReference type="InterPro" id="IPR032978">
    <property type="entry name" value="ZMYND19"/>
</dbReference>
<sequence>MKLKVEEELSEWPLEAMEGHEPESRGLKLGIIRLGRAAGKTKYALLDERDICLVEEYSFEARLEIDKNGNGARIDAFAYLFGKPRTQGTTLQELLWERHRGGIAPGYRVVHKNGVSVDNRLENLLLVHESKVPTWYKPEESQGTPSAKEQDGNNGLYWMAIAQLPPESLDDHLLRSPESSRVLLRYYNSEGELIEEEDESLSFYECRHPPCTAIEQELREFSICGRCQEARYCGINCQQRDWPSHKRICREKRRALPIHIERSPER</sequence>
<feature type="domain" description="MYND-type" evidence="5">
    <location>
        <begin position="211"/>
        <end position="249"/>
    </location>
</feature>
<dbReference type="GO" id="GO:0005737">
    <property type="term" value="C:cytoplasm"/>
    <property type="evidence" value="ECO:0007669"/>
    <property type="project" value="TreeGrafter"/>
</dbReference>
<dbReference type="EMBL" id="BT077138">
    <property type="protein sequence ID" value="ACO11562.1"/>
    <property type="molecule type" value="mRNA"/>
</dbReference>
<reference evidence="6" key="1">
    <citation type="submission" date="2009-03" db="EMBL/GenBank/DDBJ databases">
        <title>Caligus rogercresseyi ESTs and full-length cDNAs.</title>
        <authorList>
            <person name="Yasuike M."/>
            <person name="von Schalburg K."/>
            <person name="Cooper G."/>
            <person name="Leong J."/>
            <person name="Jones S.R.M."/>
            <person name="Koop B.F."/>
        </authorList>
    </citation>
    <scope>NUCLEOTIDE SEQUENCE</scope>
    <source>
        <tissue evidence="6">Whole tissue</tissue>
    </source>
</reference>